<dbReference type="SFLD" id="SFLDS00003">
    <property type="entry name" value="Haloacid_Dehalogenase"/>
    <property type="match status" value="1"/>
</dbReference>
<dbReference type="SFLD" id="SFLDG01140">
    <property type="entry name" value="C2.B:_Phosphomannomutase_and_P"/>
    <property type="match status" value="1"/>
</dbReference>
<dbReference type="AlphaFoldDB" id="A0A1D3TWE8"/>
<dbReference type="InterPro" id="IPR023214">
    <property type="entry name" value="HAD_sf"/>
</dbReference>
<proteinExistence type="predicted"/>
<dbReference type="GO" id="GO:0000287">
    <property type="term" value="F:magnesium ion binding"/>
    <property type="evidence" value="ECO:0007669"/>
    <property type="project" value="TreeGrafter"/>
</dbReference>
<dbReference type="PANTHER" id="PTHR10000">
    <property type="entry name" value="PHOSPHOSERINE PHOSPHATASE"/>
    <property type="match status" value="1"/>
</dbReference>
<dbReference type="NCBIfam" id="TIGR00099">
    <property type="entry name" value="Cof-subfamily"/>
    <property type="match status" value="1"/>
</dbReference>
<name>A0A1D3TWE8_9FIRM</name>
<dbReference type="GO" id="GO:0016791">
    <property type="term" value="F:phosphatase activity"/>
    <property type="evidence" value="ECO:0007669"/>
    <property type="project" value="TreeGrafter"/>
</dbReference>
<keyword evidence="2" id="KW-1185">Reference proteome</keyword>
<organism evidence="1 2">
    <name type="scientific">Anaerobium acetethylicum</name>
    <dbReference type="NCBI Taxonomy" id="1619234"/>
    <lineage>
        <taxon>Bacteria</taxon>
        <taxon>Bacillati</taxon>
        <taxon>Bacillota</taxon>
        <taxon>Clostridia</taxon>
        <taxon>Lachnospirales</taxon>
        <taxon>Lachnospiraceae</taxon>
        <taxon>Anaerobium</taxon>
    </lineage>
</organism>
<evidence type="ECO:0008006" key="3">
    <source>
        <dbReference type="Google" id="ProtNLM"/>
    </source>
</evidence>
<dbReference type="Pfam" id="PF08282">
    <property type="entry name" value="Hydrolase_3"/>
    <property type="match status" value="1"/>
</dbReference>
<dbReference type="SUPFAM" id="SSF56784">
    <property type="entry name" value="HAD-like"/>
    <property type="match status" value="1"/>
</dbReference>
<dbReference type="InterPro" id="IPR000150">
    <property type="entry name" value="Cof"/>
</dbReference>
<dbReference type="STRING" id="1619234.SAMN05421730_102222"/>
<gene>
    <name evidence="1" type="ORF">SAMN05421730_102222</name>
</gene>
<dbReference type="Gene3D" id="3.30.1240.10">
    <property type="match status" value="1"/>
</dbReference>
<evidence type="ECO:0000313" key="1">
    <source>
        <dbReference type="EMBL" id="SCP98544.1"/>
    </source>
</evidence>
<sequence>MGKIIFLDIDGTIRDFDGYVPDSAVEVIRQARKNGHQVCISTGRPYCQIEDRIKKIGFDGIISGSGSYVEYEGNCLSQKYFSMPLYKSICRYLLERNCVIELQTYKESCILREQVEAFQNIGERIQKKLGEQARKVVHMPQIVESEEEMVNVEKILFFSNDLSNEKLTEDWNGLLHVVPVSIPNPEKWGGEITPIGINKAEGIRSILEAGRFSESDVVAIGDSENDIEMIRLASVGIAMGNGTSRVKEEADMITDSLREDGIKKAFRKLGIV</sequence>
<dbReference type="Proteomes" id="UP000199315">
    <property type="component" value="Unassembled WGS sequence"/>
</dbReference>
<protein>
    <recommendedName>
        <fullName evidence="3">Cof subfamily of IIB subfamily of haloacid dehalogenase superfamily/HAD-superfamily hydrolase, subfamily IIB</fullName>
    </recommendedName>
</protein>
<dbReference type="Gene3D" id="3.40.50.1000">
    <property type="entry name" value="HAD superfamily/HAD-like"/>
    <property type="match status" value="1"/>
</dbReference>
<dbReference type="OrthoDB" id="9810101at2"/>
<dbReference type="PANTHER" id="PTHR10000:SF25">
    <property type="entry name" value="PHOSPHATASE YKRA-RELATED"/>
    <property type="match status" value="1"/>
</dbReference>
<dbReference type="RefSeq" id="WP_091235569.1">
    <property type="nucleotide sequence ID" value="NZ_FMKA01000022.1"/>
</dbReference>
<dbReference type="InterPro" id="IPR036412">
    <property type="entry name" value="HAD-like_sf"/>
</dbReference>
<dbReference type="GO" id="GO:0005829">
    <property type="term" value="C:cytosol"/>
    <property type="evidence" value="ECO:0007669"/>
    <property type="project" value="TreeGrafter"/>
</dbReference>
<evidence type="ECO:0000313" key="2">
    <source>
        <dbReference type="Proteomes" id="UP000199315"/>
    </source>
</evidence>
<dbReference type="PROSITE" id="PS01229">
    <property type="entry name" value="COF_2"/>
    <property type="match status" value="1"/>
</dbReference>
<dbReference type="EMBL" id="FMKA01000022">
    <property type="protein sequence ID" value="SCP98544.1"/>
    <property type="molecule type" value="Genomic_DNA"/>
</dbReference>
<reference evidence="1 2" key="1">
    <citation type="submission" date="2016-09" db="EMBL/GenBank/DDBJ databases">
        <authorList>
            <person name="Capua I."/>
            <person name="De Benedictis P."/>
            <person name="Joannis T."/>
            <person name="Lombin L.H."/>
            <person name="Cattoli G."/>
        </authorList>
    </citation>
    <scope>NUCLEOTIDE SEQUENCE [LARGE SCALE GENOMIC DNA]</scope>
    <source>
        <strain evidence="1 2">GluBS11</strain>
    </source>
</reference>
<accession>A0A1D3TWE8</accession>